<accession>A0A2G8ST21</accession>
<dbReference type="STRING" id="1077348.A0A2G8ST21"/>
<feature type="compositionally biased region" description="Low complexity" evidence="2">
    <location>
        <begin position="142"/>
        <end position="168"/>
    </location>
</feature>
<evidence type="ECO:0000313" key="5">
    <source>
        <dbReference type="EMBL" id="PIL36927.1"/>
    </source>
</evidence>
<dbReference type="Pfam" id="PF10342">
    <property type="entry name" value="Kre9_KNH"/>
    <property type="match status" value="1"/>
</dbReference>
<dbReference type="AlphaFoldDB" id="A0A2G8ST21"/>
<evidence type="ECO:0000259" key="4">
    <source>
        <dbReference type="Pfam" id="PF10342"/>
    </source>
</evidence>
<protein>
    <recommendedName>
        <fullName evidence="4">Yeast cell wall synthesis Kre9/Knh1-like N-terminal domain-containing protein</fullName>
    </recommendedName>
</protein>
<keyword evidence="6" id="KW-1185">Reference proteome</keyword>
<feature type="signal peptide" evidence="3">
    <location>
        <begin position="1"/>
        <end position="16"/>
    </location>
</feature>
<dbReference type="OrthoDB" id="5316007at2759"/>
<reference evidence="5 6" key="1">
    <citation type="journal article" date="2015" name="Sci. Rep.">
        <title>Chromosome-level genome map provides insights into diverse defense mechanisms in the medicinal fungus Ganoderma sinense.</title>
        <authorList>
            <person name="Zhu Y."/>
            <person name="Xu J."/>
            <person name="Sun C."/>
            <person name="Zhou S."/>
            <person name="Xu H."/>
            <person name="Nelson D.R."/>
            <person name="Qian J."/>
            <person name="Song J."/>
            <person name="Luo H."/>
            <person name="Xiang L."/>
            <person name="Li Y."/>
            <person name="Xu Z."/>
            <person name="Ji A."/>
            <person name="Wang L."/>
            <person name="Lu S."/>
            <person name="Hayward A."/>
            <person name="Sun W."/>
            <person name="Li X."/>
            <person name="Schwartz D.C."/>
            <person name="Wang Y."/>
            <person name="Chen S."/>
        </authorList>
    </citation>
    <scope>NUCLEOTIDE SEQUENCE [LARGE SCALE GENOMIC DNA]</scope>
    <source>
        <strain evidence="5 6">ZZ0214-1</strain>
    </source>
</reference>
<dbReference type="PANTHER" id="PTHR35185">
    <property type="entry name" value="SERINE/THREONINE-RICH PROTEIN ADG2-RELATED"/>
    <property type="match status" value="1"/>
</dbReference>
<evidence type="ECO:0000256" key="3">
    <source>
        <dbReference type="SAM" id="SignalP"/>
    </source>
</evidence>
<evidence type="ECO:0000256" key="2">
    <source>
        <dbReference type="SAM" id="MobiDB-lite"/>
    </source>
</evidence>
<feature type="region of interest" description="Disordered" evidence="2">
    <location>
        <begin position="142"/>
        <end position="172"/>
    </location>
</feature>
<comment type="caution">
    <text evidence="5">The sequence shown here is derived from an EMBL/GenBank/DDBJ whole genome shotgun (WGS) entry which is preliminary data.</text>
</comment>
<dbReference type="EMBL" id="AYKW01000001">
    <property type="protein sequence ID" value="PIL36927.1"/>
    <property type="molecule type" value="Genomic_DNA"/>
</dbReference>
<feature type="chain" id="PRO_5013762239" description="Yeast cell wall synthesis Kre9/Knh1-like N-terminal domain-containing protein" evidence="3">
    <location>
        <begin position="17"/>
        <end position="193"/>
    </location>
</feature>
<sequence>MRAVFALLSFAASALAYSVIEPDATTGWTTSGPNVVVWQMVSTDPANFTIVLNNQNVTPATTQVLAALVGGSLGNVTVNPPSGGWKAGKGFRVNLVKDSQDLNSILAQSPQFDIVASSSSTFSTSVSATAGSATLTVPASATTDATTGSSASALNPTTSDTSTSPTKSNGASPAMAMSNGLVGALALLGAFLA</sequence>
<feature type="domain" description="Yeast cell wall synthesis Kre9/Knh1-like N-terminal" evidence="4">
    <location>
        <begin position="22"/>
        <end position="114"/>
    </location>
</feature>
<organism evidence="5 6">
    <name type="scientific">Ganoderma sinense ZZ0214-1</name>
    <dbReference type="NCBI Taxonomy" id="1077348"/>
    <lineage>
        <taxon>Eukaryota</taxon>
        <taxon>Fungi</taxon>
        <taxon>Dikarya</taxon>
        <taxon>Basidiomycota</taxon>
        <taxon>Agaricomycotina</taxon>
        <taxon>Agaricomycetes</taxon>
        <taxon>Polyporales</taxon>
        <taxon>Polyporaceae</taxon>
        <taxon>Ganoderma</taxon>
    </lineage>
</organism>
<dbReference type="PANTHER" id="PTHR35185:SF1">
    <property type="entry name" value="UPF0619 GPI-ANCHORED MEMBRANE PROTEIN C1322.10"/>
    <property type="match status" value="1"/>
</dbReference>
<proteinExistence type="predicted"/>
<keyword evidence="1 3" id="KW-0732">Signal</keyword>
<name>A0A2G8ST21_9APHY</name>
<dbReference type="InterPro" id="IPR052479">
    <property type="entry name" value="GPI-anchor_Adhesion_Reg"/>
</dbReference>
<dbReference type="Proteomes" id="UP000230002">
    <property type="component" value="Unassembled WGS sequence"/>
</dbReference>
<gene>
    <name evidence="5" type="ORF">GSI_00617</name>
</gene>
<dbReference type="InterPro" id="IPR018466">
    <property type="entry name" value="Kre9/Knh1-like_N"/>
</dbReference>
<evidence type="ECO:0000256" key="1">
    <source>
        <dbReference type="ARBA" id="ARBA00022729"/>
    </source>
</evidence>
<evidence type="ECO:0000313" key="6">
    <source>
        <dbReference type="Proteomes" id="UP000230002"/>
    </source>
</evidence>